<gene>
    <name evidence="1" type="ORF">C2G38_2161136</name>
</gene>
<dbReference type="Proteomes" id="UP000266673">
    <property type="component" value="Unassembled WGS sequence"/>
</dbReference>
<protein>
    <submittedName>
        <fullName evidence="1">Uncharacterized protein</fullName>
    </submittedName>
</protein>
<dbReference type="EMBL" id="QKWP01000106">
    <property type="protein sequence ID" value="RIB27235.1"/>
    <property type="molecule type" value="Genomic_DNA"/>
</dbReference>
<proteinExistence type="predicted"/>
<reference evidence="1 2" key="1">
    <citation type="submission" date="2018-06" db="EMBL/GenBank/DDBJ databases">
        <title>Comparative genomics reveals the genomic features of Rhizophagus irregularis, R. cerebriforme, R. diaphanum and Gigaspora rosea, and their symbiotic lifestyle signature.</title>
        <authorList>
            <person name="Morin E."/>
            <person name="San Clemente H."/>
            <person name="Chen E.C.H."/>
            <person name="De La Providencia I."/>
            <person name="Hainaut M."/>
            <person name="Kuo A."/>
            <person name="Kohler A."/>
            <person name="Murat C."/>
            <person name="Tang N."/>
            <person name="Roy S."/>
            <person name="Loubradou J."/>
            <person name="Henrissat B."/>
            <person name="Grigoriev I.V."/>
            <person name="Corradi N."/>
            <person name="Roux C."/>
            <person name="Martin F.M."/>
        </authorList>
    </citation>
    <scope>NUCLEOTIDE SEQUENCE [LARGE SCALE GENOMIC DNA]</scope>
    <source>
        <strain evidence="1 2">DAOM 194757</strain>
    </source>
</reference>
<dbReference type="AlphaFoldDB" id="A0A397VXD8"/>
<keyword evidence="2" id="KW-1185">Reference proteome</keyword>
<name>A0A397VXD8_9GLOM</name>
<evidence type="ECO:0000313" key="1">
    <source>
        <dbReference type="EMBL" id="RIB27235.1"/>
    </source>
</evidence>
<sequence>MLFMDAPYLQPSYQICSPHYMAIVENQLPEPTSAPAQAFIPTLPVKPSIGDQIKKMTSVLYTKRHDNMILDPNEFDKMLKETDPKFNQFFADIEVYLATCVAKSVEKSDPVPFMFNNKSVYNPNNINASIICEKLINQYKIKQLSTYFYDNAIKERKEECKMKCAILVGVKEQQLHSMQDYLNTLNIVFDYNKEIGHLDGNENLLPILRKAFSFCVWQRKILAKKPRPWRTNLLLELAFREGPFIR</sequence>
<comment type="caution">
    <text evidence="1">The sequence shown here is derived from an EMBL/GenBank/DDBJ whole genome shotgun (WGS) entry which is preliminary data.</text>
</comment>
<accession>A0A397VXD8</accession>
<evidence type="ECO:0000313" key="2">
    <source>
        <dbReference type="Proteomes" id="UP000266673"/>
    </source>
</evidence>
<organism evidence="1 2">
    <name type="scientific">Gigaspora rosea</name>
    <dbReference type="NCBI Taxonomy" id="44941"/>
    <lineage>
        <taxon>Eukaryota</taxon>
        <taxon>Fungi</taxon>
        <taxon>Fungi incertae sedis</taxon>
        <taxon>Mucoromycota</taxon>
        <taxon>Glomeromycotina</taxon>
        <taxon>Glomeromycetes</taxon>
        <taxon>Diversisporales</taxon>
        <taxon>Gigasporaceae</taxon>
        <taxon>Gigaspora</taxon>
    </lineage>
</organism>
<dbReference type="OrthoDB" id="2440720at2759"/>